<protein>
    <recommendedName>
        <fullName evidence="1">Amidohydrolase 3 domain-containing protein</fullName>
    </recommendedName>
</protein>
<dbReference type="eggNOG" id="COG1574">
    <property type="taxonomic scope" value="Bacteria"/>
</dbReference>
<dbReference type="SUPFAM" id="SSF51556">
    <property type="entry name" value="Metallo-dependent hydrolases"/>
    <property type="match status" value="1"/>
</dbReference>
<reference evidence="2 3" key="1">
    <citation type="journal article" date="2005" name="Proc. Natl. Acad. Sci. U.S.A.">
        <title>The complete genome sequence of Mycobacterium avium subspecies paratuberculosis.</title>
        <authorList>
            <person name="Li L."/>
            <person name="Bannantine J.P."/>
            <person name="Zhang Q."/>
            <person name="Amonsin A."/>
            <person name="May B.J."/>
            <person name="Alt D."/>
            <person name="Banerji N."/>
            <person name="Kanjilal S."/>
            <person name="Kapur V."/>
        </authorList>
    </citation>
    <scope>NUCLEOTIDE SEQUENCE [LARGE SCALE GENOMIC DNA]</scope>
    <source>
        <strain evidence="3">ATCC BAA-968 / K-10</strain>
    </source>
</reference>
<dbReference type="Gene3D" id="3.10.310.70">
    <property type="match status" value="1"/>
</dbReference>
<dbReference type="CDD" id="cd01300">
    <property type="entry name" value="YtcJ_like"/>
    <property type="match status" value="1"/>
</dbReference>
<dbReference type="Gene3D" id="3.20.20.140">
    <property type="entry name" value="Metal-dependent hydrolases"/>
    <property type="match status" value="1"/>
</dbReference>
<dbReference type="Gene3D" id="2.30.40.10">
    <property type="entry name" value="Urease, subunit C, domain 1"/>
    <property type="match status" value="1"/>
</dbReference>
<sequence length="574" mass="62008">MAWLLLIAWLCIVAGATHGARLERVAIPVSRTLGPIASVHMGQADLVLTGTVLTVDEARPTAEALAVADGRIVAVGTRAEIAAHVGPHTQTVDIGDGCVMPGFVEAHGHPLMEAVALSDRIVDIRPVTLANADDVVAAVKSEVGKRGEAGAYLNGWDPLLQQGLPQPTLAWLDDIAPDGPLVIIHNSGHKAFFNSRAAQRHGLNRDTPDPKGARYGRDADGELDGTAEETGAVFPLLDGAIDTAGYPRMLHAECARLNRAGLTTCSEMAFDPRFRPLVEQLRGQLTVRLRSYEISNPQLRTDATLGEGDDMLRQVGIKIWVDGSPWIGNIALSFPYLDTEATRTIGVIPGSCGCANYTTEQLHEIVSAYFPLGWQLACHVQGDAGVDTILDVYEEALKRHPRDDHRLRLEHVGAIRPDQLQRAADLGVTCSIFVDQIHYWGDVLVDGLFGEERGSRWMPAGSAVATGMRISLHNDPPVTPEEPLRNISVAATRKAPSGRVLAPEERLTVEQAIRAQTLDAAWQLFADDVIGSLEVGKYADLVVLSADPRAVPPERIADLQVRATYLAGRRVYPQ</sequence>
<dbReference type="GO" id="GO:0016810">
    <property type="term" value="F:hydrolase activity, acting on carbon-nitrogen (but not peptide) bonds"/>
    <property type="evidence" value="ECO:0007669"/>
    <property type="project" value="InterPro"/>
</dbReference>
<evidence type="ECO:0000313" key="2">
    <source>
        <dbReference type="EMBL" id="AAS06599.1"/>
    </source>
</evidence>
<organism evidence="2 3">
    <name type="scientific">Mycolicibacterium paratuberculosis (strain ATCC BAA-968 / K-10)</name>
    <name type="common">Mycobacterium paratuberculosis</name>
    <dbReference type="NCBI Taxonomy" id="262316"/>
    <lineage>
        <taxon>Bacteria</taxon>
        <taxon>Bacillati</taxon>
        <taxon>Actinomycetota</taxon>
        <taxon>Actinomycetes</taxon>
        <taxon>Mycobacteriales</taxon>
        <taxon>Mycobacteriaceae</taxon>
        <taxon>Mycobacterium</taxon>
        <taxon>Mycobacterium avium complex (MAC)</taxon>
    </lineage>
</organism>
<dbReference type="Pfam" id="PF07969">
    <property type="entry name" value="Amidohydro_3"/>
    <property type="match status" value="1"/>
</dbReference>
<dbReference type="KEGG" id="mpa:MAP_4049"/>
<keyword evidence="3" id="KW-1185">Reference proteome</keyword>
<evidence type="ECO:0000259" key="1">
    <source>
        <dbReference type="Pfam" id="PF07969"/>
    </source>
</evidence>
<dbReference type="InterPro" id="IPR011059">
    <property type="entry name" value="Metal-dep_hydrolase_composite"/>
</dbReference>
<dbReference type="STRING" id="262316.MAP_4049"/>
<dbReference type="PANTHER" id="PTHR22642">
    <property type="entry name" value="IMIDAZOLONEPROPIONASE"/>
    <property type="match status" value="1"/>
</dbReference>
<dbReference type="SUPFAM" id="SSF51338">
    <property type="entry name" value="Composite domain of metallo-dependent hydrolases"/>
    <property type="match status" value="1"/>
</dbReference>
<gene>
    <name evidence="2" type="ordered locus">MAP_4049</name>
</gene>
<evidence type="ECO:0000313" key="3">
    <source>
        <dbReference type="Proteomes" id="UP000000580"/>
    </source>
</evidence>
<accession>Q73SM4</accession>
<dbReference type="InterPro" id="IPR033932">
    <property type="entry name" value="YtcJ-like"/>
</dbReference>
<dbReference type="HOGENOM" id="CLU_009942_2_0_11"/>
<feature type="domain" description="Amidohydrolase 3" evidence="1">
    <location>
        <begin position="90"/>
        <end position="572"/>
    </location>
</feature>
<dbReference type="EMBL" id="AE016958">
    <property type="protein sequence ID" value="AAS06599.1"/>
    <property type="molecule type" value="Genomic_DNA"/>
</dbReference>
<dbReference type="PANTHER" id="PTHR22642:SF2">
    <property type="entry name" value="PROTEIN LONG AFTER FAR-RED 3"/>
    <property type="match status" value="1"/>
</dbReference>
<proteinExistence type="predicted"/>
<dbReference type="AlphaFoldDB" id="Q73SM4"/>
<dbReference type="Proteomes" id="UP000000580">
    <property type="component" value="Chromosome"/>
</dbReference>
<dbReference type="InterPro" id="IPR032466">
    <property type="entry name" value="Metal_Hydrolase"/>
</dbReference>
<dbReference type="InterPro" id="IPR013108">
    <property type="entry name" value="Amidohydro_3"/>
</dbReference>
<name>Q73SM4_MYCPA</name>